<evidence type="ECO:0000313" key="3">
    <source>
        <dbReference type="Proteomes" id="UP000193207"/>
    </source>
</evidence>
<protein>
    <submittedName>
        <fullName evidence="2">Dihydrolipoyllysine-residue acetyltransferase component of acetoin cleaving system</fullName>
        <ecNumber evidence="2">2.3.1.12</ecNumber>
    </submittedName>
</protein>
<dbReference type="OrthoDB" id="9804723at2"/>
<dbReference type="PRINTS" id="PR00412">
    <property type="entry name" value="EPOXHYDRLASE"/>
</dbReference>
<dbReference type="Proteomes" id="UP000193207">
    <property type="component" value="Unassembled WGS sequence"/>
</dbReference>
<keyword evidence="3" id="KW-1185">Reference proteome</keyword>
<dbReference type="InterPro" id="IPR050266">
    <property type="entry name" value="AB_hydrolase_sf"/>
</dbReference>
<dbReference type="EMBL" id="FWFU01000004">
    <property type="protein sequence ID" value="SLN56424.1"/>
    <property type="molecule type" value="Genomic_DNA"/>
</dbReference>
<dbReference type="SUPFAM" id="SSF53474">
    <property type="entry name" value="alpha/beta-Hydrolases"/>
    <property type="match status" value="1"/>
</dbReference>
<feature type="domain" description="AB hydrolase-1" evidence="1">
    <location>
        <begin position="26"/>
        <end position="259"/>
    </location>
</feature>
<keyword evidence="2" id="KW-0012">Acyltransferase</keyword>
<name>A0A1X6ZN40_9RHOB</name>
<gene>
    <name evidence="2" type="primary">acoC_2</name>
    <name evidence="2" type="ORF">ROH8110_03090</name>
</gene>
<accession>A0A1X6ZN40</accession>
<dbReference type="GO" id="GO:0004742">
    <property type="term" value="F:dihydrolipoyllysine-residue acetyltransferase activity"/>
    <property type="evidence" value="ECO:0007669"/>
    <property type="project" value="UniProtKB-EC"/>
</dbReference>
<sequence>MPSGERAGFPTYWTSYGHGPRAALALHCSLAHSGSWAGLAKRIASEMTLTAFDLPGHGRSGAWHGQGDIQALSVAIAADFLDSGAPADLIGHSFGATVALRLAVERPELVRSLILIEPVFFAAGFADAPGARATFDSMMMGYAGAMAAGDLMGAAQAFATIWGAGMPWDAIPPAQREAMAERMPLIKAAEPTLYEDEAGLLAPGVLGAVDVPVLLVEGSESPPIVAAIHEALAARLPRAERTMIGGAGHMAPLTHPKQVGSEVLRFLEWA</sequence>
<organism evidence="2 3">
    <name type="scientific">Roseovarius halotolerans</name>
    <dbReference type="NCBI Taxonomy" id="505353"/>
    <lineage>
        <taxon>Bacteria</taxon>
        <taxon>Pseudomonadati</taxon>
        <taxon>Pseudomonadota</taxon>
        <taxon>Alphaproteobacteria</taxon>
        <taxon>Rhodobacterales</taxon>
        <taxon>Roseobacteraceae</taxon>
        <taxon>Roseovarius</taxon>
    </lineage>
</organism>
<dbReference type="Gene3D" id="3.40.50.1820">
    <property type="entry name" value="alpha/beta hydrolase"/>
    <property type="match status" value="1"/>
</dbReference>
<reference evidence="2 3" key="1">
    <citation type="submission" date="2017-03" db="EMBL/GenBank/DDBJ databases">
        <authorList>
            <person name="Afonso C.L."/>
            <person name="Miller P.J."/>
            <person name="Scott M.A."/>
            <person name="Spackman E."/>
            <person name="Goraichik I."/>
            <person name="Dimitrov K.M."/>
            <person name="Suarez D.L."/>
            <person name="Swayne D.E."/>
        </authorList>
    </citation>
    <scope>NUCLEOTIDE SEQUENCE [LARGE SCALE GENOMIC DNA]</scope>
    <source>
        <strain evidence="2 3">CECT 8110</strain>
    </source>
</reference>
<evidence type="ECO:0000259" key="1">
    <source>
        <dbReference type="Pfam" id="PF12697"/>
    </source>
</evidence>
<dbReference type="PRINTS" id="PR00111">
    <property type="entry name" value="ABHYDROLASE"/>
</dbReference>
<dbReference type="RefSeq" id="WP_085818641.1">
    <property type="nucleotide sequence ID" value="NZ_FWFU01000004.1"/>
</dbReference>
<dbReference type="InterPro" id="IPR000639">
    <property type="entry name" value="Epox_hydrolase-like"/>
</dbReference>
<evidence type="ECO:0000313" key="2">
    <source>
        <dbReference type="EMBL" id="SLN56424.1"/>
    </source>
</evidence>
<dbReference type="AlphaFoldDB" id="A0A1X6ZN40"/>
<dbReference type="InterPro" id="IPR029058">
    <property type="entry name" value="AB_hydrolase_fold"/>
</dbReference>
<keyword evidence="2" id="KW-0808">Transferase</keyword>
<proteinExistence type="predicted"/>
<dbReference type="PANTHER" id="PTHR43798">
    <property type="entry name" value="MONOACYLGLYCEROL LIPASE"/>
    <property type="match status" value="1"/>
</dbReference>
<dbReference type="PANTHER" id="PTHR43798:SF33">
    <property type="entry name" value="HYDROLASE, PUTATIVE (AFU_ORTHOLOGUE AFUA_2G14860)-RELATED"/>
    <property type="match status" value="1"/>
</dbReference>
<dbReference type="Pfam" id="PF12697">
    <property type="entry name" value="Abhydrolase_6"/>
    <property type="match status" value="1"/>
</dbReference>
<dbReference type="InterPro" id="IPR000073">
    <property type="entry name" value="AB_hydrolase_1"/>
</dbReference>
<dbReference type="EC" id="2.3.1.12" evidence="2"/>
<dbReference type="GO" id="GO:0016020">
    <property type="term" value="C:membrane"/>
    <property type="evidence" value="ECO:0007669"/>
    <property type="project" value="TreeGrafter"/>
</dbReference>